<name>A0A914R4T1_9BILA</name>
<evidence type="ECO:0000313" key="3">
    <source>
        <dbReference type="Proteomes" id="UP000887578"/>
    </source>
</evidence>
<dbReference type="AlphaFoldDB" id="A0A914R4T1"/>
<dbReference type="InterPro" id="IPR014752">
    <property type="entry name" value="Arrestin-like_C"/>
</dbReference>
<accession>A0A914R4T1</accession>
<comment type="similarity">
    <text evidence="1">Belongs to the arrestin family.</text>
</comment>
<dbReference type="Gene3D" id="2.60.40.640">
    <property type="match status" value="1"/>
</dbReference>
<evidence type="ECO:0000313" key="4">
    <source>
        <dbReference type="WBParaSite" id="PDA_v2.g9631.t1"/>
    </source>
</evidence>
<dbReference type="InterPro" id="IPR011021">
    <property type="entry name" value="Arrestin-like_N"/>
</dbReference>
<protein>
    <submittedName>
        <fullName evidence="4">Arrestin-like N-terminal domain-containing protein</fullName>
    </submittedName>
</protein>
<dbReference type="Proteomes" id="UP000887578">
    <property type="component" value="Unplaced"/>
</dbReference>
<evidence type="ECO:0000259" key="2">
    <source>
        <dbReference type="Pfam" id="PF00339"/>
    </source>
</evidence>
<feature type="domain" description="Arrestin-like N-terminal" evidence="2">
    <location>
        <begin position="4"/>
        <end position="57"/>
    </location>
</feature>
<dbReference type="WBParaSite" id="PDA_v2.g9631.t1">
    <property type="protein sequence ID" value="PDA_v2.g9631.t1"/>
    <property type="gene ID" value="PDA_v2.g9631"/>
</dbReference>
<evidence type="ECO:0000256" key="1">
    <source>
        <dbReference type="ARBA" id="ARBA00005298"/>
    </source>
</evidence>
<reference evidence="4" key="1">
    <citation type="submission" date="2022-11" db="UniProtKB">
        <authorList>
            <consortium name="WormBaseParasite"/>
        </authorList>
    </citation>
    <scope>IDENTIFICATION</scope>
</reference>
<proteinExistence type="inferred from homology"/>
<dbReference type="Pfam" id="PF00339">
    <property type="entry name" value="Arrestin_N"/>
    <property type="match status" value="1"/>
</dbReference>
<organism evidence="3 4">
    <name type="scientific">Panagrolaimus davidi</name>
    <dbReference type="NCBI Taxonomy" id="227884"/>
    <lineage>
        <taxon>Eukaryota</taxon>
        <taxon>Metazoa</taxon>
        <taxon>Ecdysozoa</taxon>
        <taxon>Nematoda</taxon>
        <taxon>Chromadorea</taxon>
        <taxon>Rhabditida</taxon>
        <taxon>Tylenchina</taxon>
        <taxon>Panagrolaimomorpha</taxon>
        <taxon>Panagrolaimoidea</taxon>
        <taxon>Panagrolaimidae</taxon>
        <taxon>Panagrolaimus</taxon>
    </lineage>
</organism>
<sequence>MTTFSISLDSKTNVFFPDSEVTGKIYLNTTEANTVKQVNVTIIGRAHVFFTISTGRFTYPYESEQFYINNYPCEVQYYGFSVCPIIDLNNLDPKLKLSASTEITQIERKCFSCTKNPLNVKVSLF</sequence>
<keyword evidence="3" id="KW-1185">Reference proteome</keyword>